<proteinExistence type="inferred from homology"/>
<feature type="region of interest" description="Disordered" evidence="2">
    <location>
        <begin position="1"/>
        <end position="30"/>
    </location>
</feature>
<dbReference type="InterPro" id="IPR009072">
    <property type="entry name" value="Histone-fold"/>
</dbReference>
<name>A0A0K0D3M6_ANGCA</name>
<dbReference type="GO" id="GO:0003677">
    <property type="term" value="F:DNA binding"/>
    <property type="evidence" value="ECO:0007669"/>
    <property type="project" value="InterPro"/>
</dbReference>
<dbReference type="PRINTS" id="PR00622">
    <property type="entry name" value="HISTONEH3"/>
</dbReference>
<accession>A0A0K0D3M6</accession>
<dbReference type="STRING" id="6313.A0A0K0D3M6"/>
<dbReference type="Proteomes" id="UP000035642">
    <property type="component" value="Unassembled WGS sequence"/>
</dbReference>
<sequence>MKGSSQAAGHQVRACKSAPSTGELKKPHHCRPESVALREIRHYQKSIEPLIRKLPFQEKQLNNSIIWIVKVHKYKSSWRRLVDGDLYCRFLFNADTGSAQSKQTF</sequence>
<dbReference type="SUPFAM" id="SSF47113">
    <property type="entry name" value="Histone-fold"/>
    <property type="match status" value="1"/>
</dbReference>
<dbReference type="GO" id="GO:0046982">
    <property type="term" value="F:protein heterodimerization activity"/>
    <property type="evidence" value="ECO:0007669"/>
    <property type="project" value="InterPro"/>
</dbReference>
<organism evidence="3 4">
    <name type="scientific">Angiostrongylus cantonensis</name>
    <name type="common">Rat lungworm</name>
    <dbReference type="NCBI Taxonomy" id="6313"/>
    <lineage>
        <taxon>Eukaryota</taxon>
        <taxon>Metazoa</taxon>
        <taxon>Ecdysozoa</taxon>
        <taxon>Nematoda</taxon>
        <taxon>Chromadorea</taxon>
        <taxon>Rhabditida</taxon>
        <taxon>Rhabditina</taxon>
        <taxon>Rhabditomorpha</taxon>
        <taxon>Strongyloidea</taxon>
        <taxon>Metastrongylidae</taxon>
        <taxon>Angiostrongylus</taxon>
    </lineage>
</organism>
<protein>
    <submittedName>
        <fullName evidence="4">Histone domain-containing protein</fullName>
    </submittedName>
</protein>
<evidence type="ECO:0000256" key="1">
    <source>
        <dbReference type="ARBA" id="ARBA00010343"/>
    </source>
</evidence>
<dbReference type="InterPro" id="IPR000164">
    <property type="entry name" value="Histone_H3/CENP-A"/>
</dbReference>
<dbReference type="GO" id="GO:0000786">
    <property type="term" value="C:nucleosome"/>
    <property type="evidence" value="ECO:0007669"/>
    <property type="project" value="InterPro"/>
</dbReference>
<keyword evidence="3" id="KW-1185">Reference proteome</keyword>
<dbReference type="AlphaFoldDB" id="A0A0K0D3M6"/>
<reference evidence="4" key="2">
    <citation type="submission" date="2017-02" db="UniProtKB">
        <authorList>
            <consortium name="WormBaseParasite"/>
        </authorList>
    </citation>
    <scope>IDENTIFICATION</scope>
</reference>
<evidence type="ECO:0000313" key="3">
    <source>
        <dbReference type="Proteomes" id="UP000035642"/>
    </source>
</evidence>
<evidence type="ECO:0000313" key="4">
    <source>
        <dbReference type="WBParaSite" id="ACAC_0000467101-mRNA-1"/>
    </source>
</evidence>
<dbReference type="GO" id="GO:0030527">
    <property type="term" value="F:structural constituent of chromatin"/>
    <property type="evidence" value="ECO:0007669"/>
    <property type="project" value="InterPro"/>
</dbReference>
<dbReference type="WBParaSite" id="ACAC_0000467101-mRNA-1">
    <property type="protein sequence ID" value="ACAC_0000467101-mRNA-1"/>
    <property type="gene ID" value="ACAC_0000467101"/>
</dbReference>
<reference evidence="3" key="1">
    <citation type="submission" date="2012-09" db="EMBL/GenBank/DDBJ databases">
        <authorList>
            <person name="Martin A.A."/>
        </authorList>
    </citation>
    <scope>NUCLEOTIDE SEQUENCE</scope>
</reference>
<dbReference type="Gene3D" id="1.10.20.10">
    <property type="entry name" value="Histone, subunit A"/>
    <property type="match status" value="1"/>
</dbReference>
<comment type="similarity">
    <text evidence="1">Belongs to the histone H3 family.</text>
</comment>
<evidence type="ECO:0000256" key="2">
    <source>
        <dbReference type="SAM" id="MobiDB-lite"/>
    </source>
</evidence>
<dbReference type="PANTHER" id="PTHR11426">
    <property type="entry name" value="HISTONE H3"/>
    <property type="match status" value="1"/>
</dbReference>